<evidence type="ECO:0000313" key="1">
    <source>
        <dbReference type="EMBL" id="MDZ5084907.1"/>
    </source>
</evidence>
<gene>
    <name evidence="1" type="primary">pgeF</name>
    <name evidence="1" type="ORF">OHX15_05855</name>
</gene>
<keyword evidence="2" id="KW-1185">Reference proteome</keyword>
<evidence type="ECO:0000313" key="2">
    <source>
        <dbReference type="Proteomes" id="UP001289645"/>
    </source>
</evidence>
<dbReference type="EMBL" id="JAOXLN010000004">
    <property type="protein sequence ID" value="MDZ5084907.1"/>
    <property type="molecule type" value="Genomic_DNA"/>
</dbReference>
<reference evidence="1 2" key="1">
    <citation type="journal article" date="2021" name="Chemosphere">
        <title>Bioballs carrying a syntrophic Rhodococcus and Mycolicibacterium consortium for simultaneous sorption and biodegradation of fuel oil in contaminated freshwater.</title>
        <authorList>
            <person name="Naloka K."/>
            <person name="Polrit D."/>
            <person name="Muangchinda C."/>
            <person name="Thoetkiattikul H."/>
            <person name="Pinyakong O."/>
        </authorList>
    </citation>
    <scope>NUCLEOTIDE SEQUENCE [LARGE SCALE GENOMIC DNA]</scope>
    <source>
        <strain evidence="1 2">J101</strain>
    </source>
</reference>
<name>A0ACC6MDH6_MYCPF</name>
<comment type="caution">
    <text evidence="1">The sequence shown here is derived from an EMBL/GenBank/DDBJ whole genome shotgun (WGS) entry which is preliminary data.</text>
</comment>
<organism evidence="1 2">
    <name type="scientific">Mycolicibacterium parafortuitum</name>
    <name type="common">Mycobacterium parafortuitum</name>
    <dbReference type="NCBI Taxonomy" id="39692"/>
    <lineage>
        <taxon>Bacteria</taxon>
        <taxon>Bacillati</taxon>
        <taxon>Actinomycetota</taxon>
        <taxon>Actinomycetes</taxon>
        <taxon>Mycobacteriales</taxon>
        <taxon>Mycobacteriaceae</taxon>
        <taxon>Mycolicibacterium</taxon>
    </lineage>
</organism>
<proteinExistence type="predicted"/>
<sequence length="260" mass="26880">MVDRASSGRGLDRGSSGRGPAREFGLRVRRVTTTRAGGVSRPPFDSFNLGDHVGDDPAAVAANRRRLAAATGLGDDGIVWMNQVHGTHVEVVADAGRTCDATDGLVTATPGLALAVVTADCVPVLLADARAGVVGAVHAGRVGAAQGVVAEALRVMVDAGARAEDVSVLLGPAVSGPNYEVPDEMAADVERSLPGSRTTTRQGTVGLDLRAGIAAQLRSLGVTAIDIDPRCTVEDRTLFSHRRDAPTGRLASLVWLEPQR</sequence>
<protein>
    <submittedName>
        <fullName evidence="1">Peptidoglycan editing factor PgeF</fullName>
    </submittedName>
</protein>
<dbReference type="Proteomes" id="UP001289645">
    <property type="component" value="Unassembled WGS sequence"/>
</dbReference>
<accession>A0ACC6MDH6</accession>